<dbReference type="AlphaFoldDB" id="A0A1E7FP34"/>
<dbReference type="GO" id="GO:0005737">
    <property type="term" value="C:cytoplasm"/>
    <property type="evidence" value="ECO:0007669"/>
    <property type="project" value="TreeGrafter"/>
</dbReference>
<accession>A0A1E7FP34</accession>
<dbReference type="InterPro" id="IPR020568">
    <property type="entry name" value="Ribosomal_Su5_D2-typ_SF"/>
</dbReference>
<dbReference type="InterPro" id="IPR001498">
    <property type="entry name" value="Impact_N"/>
</dbReference>
<dbReference type="InParanoid" id="A0A1E7FP34"/>
<name>A0A1E7FP34_9STRA</name>
<dbReference type="OrthoDB" id="69641at2759"/>
<dbReference type="KEGG" id="fcy:FRACYDRAFT_268126"/>
<proteinExistence type="inferred from homology"/>
<gene>
    <name evidence="4" type="ORF">FRACYDRAFT_268126</name>
</gene>
<dbReference type="GO" id="GO:0140469">
    <property type="term" value="P:GCN2-mediated signaling"/>
    <property type="evidence" value="ECO:0007669"/>
    <property type="project" value="TreeGrafter"/>
</dbReference>
<comment type="similarity">
    <text evidence="1">Belongs to the IMPACT family.</text>
</comment>
<dbReference type="Pfam" id="PF01205">
    <property type="entry name" value="Impact_N"/>
    <property type="match status" value="1"/>
</dbReference>
<dbReference type="Gene3D" id="3.30.230.30">
    <property type="entry name" value="Impact, N-terminal domain"/>
    <property type="match status" value="1"/>
</dbReference>
<evidence type="ECO:0000256" key="2">
    <source>
        <dbReference type="SAM" id="MobiDB-lite"/>
    </source>
</evidence>
<feature type="domain" description="Impact N-terminal" evidence="3">
    <location>
        <begin position="145"/>
        <end position="214"/>
    </location>
</feature>
<dbReference type="PANTHER" id="PTHR16301">
    <property type="entry name" value="IMPACT-RELATED"/>
    <property type="match status" value="1"/>
</dbReference>
<dbReference type="SUPFAM" id="SSF54211">
    <property type="entry name" value="Ribosomal protein S5 domain 2-like"/>
    <property type="match status" value="1"/>
</dbReference>
<dbReference type="GO" id="GO:0006446">
    <property type="term" value="P:regulation of translational initiation"/>
    <property type="evidence" value="ECO:0007669"/>
    <property type="project" value="TreeGrafter"/>
</dbReference>
<evidence type="ECO:0000256" key="1">
    <source>
        <dbReference type="ARBA" id="ARBA00007665"/>
    </source>
</evidence>
<protein>
    <recommendedName>
        <fullName evidence="3">Impact N-terminal domain-containing protein</fullName>
    </recommendedName>
</protein>
<feature type="compositionally biased region" description="Low complexity" evidence="2">
    <location>
        <begin position="76"/>
        <end position="86"/>
    </location>
</feature>
<feature type="compositionally biased region" description="Basic and acidic residues" evidence="2">
    <location>
        <begin position="117"/>
        <end position="127"/>
    </location>
</feature>
<dbReference type="EMBL" id="KV784355">
    <property type="protein sequence ID" value="OEU19929.1"/>
    <property type="molecule type" value="Genomic_DNA"/>
</dbReference>
<organism evidence="4 5">
    <name type="scientific">Fragilariopsis cylindrus CCMP1102</name>
    <dbReference type="NCBI Taxonomy" id="635003"/>
    <lineage>
        <taxon>Eukaryota</taxon>
        <taxon>Sar</taxon>
        <taxon>Stramenopiles</taxon>
        <taxon>Ochrophyta</taxon>
        <taxon>Bacillariophyta</taxon>
        <taxon>Bacillariophyceae</taxon>
        <taxon>Bacillariophycidae</taxon>
        <taxon>Bacillariales</taxon>
        <taxon>Bacillariaceae</taxon>
        <taxon>Fragilariopsis</taxon>
    </lineage>
</organism>
<feature type="non-terminal residue" evidence="4">
    <location>
        <position position="215"/>
    </location>
</feature>
<evidence type="ECO:0000259" key="3">
    <source>
        <dbReference type="Pfam" id="PF01205"/>
    </source>
</evidence>
<keyword evidence="5" id="KW-1185">Reference proteome</keyword>
<evidence type="ECO:0000313" key="5">
    <source>
        <dbReference type="Proteomes" id="UP000095751"/>
    </source>
</evidence>
<evidence type="ECO:0000313" key="4">
    <source>
        <dbReference type="EMBL" id="OEU19929.1"/>
    </source>
</evidence>
<reference evidence="4 5" key="1">
    <citation type="submission" date="2016-09" db="EMBL/GenBank/DDBJ databases">
        <title>Extensive genetic diversity and differential bi-allelic expression allows diatom success in the polar Southern Ocean.</title>
        <authorList>
            <consortium name="DOE Joint Genome Institute"/>
            <person name="Mock T."/>
            <person name="Otillar R.P."/>
            <person name="Strauss J."/>
            <person name="Dupont C."/>
            <person name="Frickenhaus S."/>
            <person name="Maumus F."/>
            <person name="Mcmullan M."/>
            <person name="Sanges R."/>
            <person name="Schmutz J."/>
            <person name="Toseland A."/>
            <person name="Valas R."/>
            <person name="Veluchamy A."/>
            <person name="Ward B.J."/>
            <person name="Allen A."/>
            <person name="Barry K."/>
            <person name="Falciatore A."/>
            <person name="Ferrante M."/>
            <person name="Fortunato A.E."/>
            <person name="Gloeckner G."/>
            <person name="Gruber A."/>
            <person name="Hipkin R."/>
            <person name="Janech M."/>
            <person name="Kroth P."/>
            <person name="Leese F."/>
            <person name="Lindquist E."/>
            <person name="Lyon B.R."/>
            <person name="Martin J."/>
            <person name="Mayer C."/>
            <person name="Parker M."/>
            <person name="Quesneville H."/>
            <person name="Raymond J."/>
            <person name="Uhlig C."/>
            <person name="Valentin K.U."/>
            <person name="Worden A.Z."/>
            <person name="Armbrust E.V."/>
            <person name="Bowler C."/>
            <person name="Green B."/>
            <person name="Moulton V."/>
            <person name="Van Oosterhout C."/>
            <person name="Grigoriev I."/>
        </authorList>
    </citation>
    <scope>NUCLEOTIDE SEQUENCE [LARGE SCALE GENOMIC DNA]</scope>
    <source>
        <strain evidence="4 5">CCMP1102</strain>
    </source>
</reference>
<dbReference type="Proteomes" id="UP000095751">
    <property type="component" value="Unassembled WGS sequence"/>
</dbReference>
<dbReference type="InterPro" id="IPR036956">
    <property type="entry name" value="Impact_N_sf"/>
</dbReference>
<sequence length="215" mass="24162">MKLDPGYPVLTGVQIATYQTDKAQYKARLEAVVRAVRKVSLECQEEGIEGCIMCCAIALETWNDYCDSDSDSNINSNSNNNGNDNNNDNDETDNESSPSTLAEYDDNNNNNNNNNKQHSDDEDKDKDHTTIRVYEWISGEPLLDKKSAFQAHLCKVYSESDVKDSLHQLLTSSSKIQRASHNMYAWRITDTTSREDGRIIIKHDNDDDGEDAAGN</sequence>
<dbReference type="PANTHER" id="PTHR16301:SF25">
    <property type="entry name" value="PROTEIN IMPACT"/>
    <property type="match status" value="1"/>
</dbReference>
<feature type="region of interest" description="Disordered" evidence="2">
    <location>
        <begin position="76"/>
        <end position="127"/>
    </location>
</feature>
<dbReference type="InterPro" id="IPR023582">
    <property type="entry name" value="Impact"/>
</dbReference>